<gene>
    <name evidence="2" type="ORF">HS088_TW11G00253</name>
</gene>
<sequence length="116" mass="12958">MDISQTGGEQHPELGQNWAGTEEGLERPRIGSERTLKENVNWNRIGNSLVPDDYKMVKNDVQKLRRSVSMGHLSVAGAANFSPVEGVGNSVQSLPNSGHNRHRLRRWLSCDGDFLY</sequence>
<proteinExistence type="predicted"/>
<comment type="caution">
    <text evidence="2">The sequence shown here is derived from an EMBL/GenBank/DDBJ whole genome shotgun (WGS) entry which is preliminary data.</text>
</comment>
<evidence type="ECO:0000313" key="2">
    <source>
        <dbReference type="EMBL" id="KAF5740187.1"/>
    </source>
</evidence>
<dbReference type="Proteomes" id="UP000593562">
    <property type="component" value="Unassembled WGS sequence"/>
</dbReference>
<evidence type="ECO:0000256" key="1">
    <source>
        <dbReference type="SAM" id="MobiDB-lite"/>
    </source>
</evidence>
<protein>
    <submittedName>
        <fullName evidence="2">Putative ring finger protein</fullName>
    </submittedName>
</protein>
<organism evidence="2 3">
    <name type="scientific">Tripterygium wilfordii</name>
    <name type="common">Thunder God vine</name>
    <dbReference type="NCBI Taxonomy" id="458696"/>
    <lineage>
        <taxon>Eukaryota</taxon>
        <taxon>Viridiplantae</taxon>
        <taxon>Streptophyta</taxon>
        <taxon>Embryophyta</taxon>
        <taxon>Tracheophyta</taxon>
        <taxon>Spermatophyta</taxon>
        <taxon>Magnoliopsida</taxon>
        <taxon>eudicotyledons</taxon>
        <taxon>Gunneridae</taxon>
        <taxon>Pentapetalae</taxon>
        <taxon>rosids</taxon>
        <taxon>fabids</taxon>
        <taxon>Celastrales</taxon>
        <taxon>Celastraceae</taxon>
        <taxon>Tripterygium</taxon>
    </lineage>
</organism>
<feature type="region of interest" description="Disordered" evidence="1">
    <location>
        <begin position="1"/>
        <end position="30"/>
    </location>
</feature>
<dbReference type="EMBL" id="JAAARO010000011">
    <property type="protein sequence ID" value="KAF5740187.1"/>
    <property type="molecule type" value="Genomic_DNA"/>
</dbReference>
<name>A0A7J7D1G4_TRIWF</name>
<dbReference type="InParanoid" id="A0A7J7D1G4"/>
<dbReference type="AlphaFoldDB" id="A0A7J7D1G4"/>
<accession>A0A7J7D1G4</accession>
<evidence type="ECO:0000313" key="3">
    <source>
        <dbReference type="Proteomes" id="UP000593562"/>
    </source>
</evidence>
<keyword evidence="3" id="KW-1185">Reference proteome</keyword>
<reference evidence="2 3" key="1">
    <citation type="journal article" date="2020" name="Nat. Commun.">
        <title>Genome of Tripterygium wilfordii and identification of cytochrome P450 involved in triptolide biosynthesis.</title>
        <authorList>
            <person name="Tu L."/>
            <person name="Su P."/>
            <person name="Zhang Z."/>
            <person name="Gao L."/>
            <person name="Wang J."/>
            <person name="Hu T."/>
            <person name="Zhou J."/>
            <person name="Zhang Y."/>
            <person name="Zhao Y."/>
            <person name="Liu Y."/>
            <person name="Song Y."/>
            <person name="Tong Y."/>
            <person name="Lu Y."/>
            <person name="Yang J."/>
            <person name="Xu C."/>
            <person name="Jia M."/>
            <person name="Peters R.J."/>
            <person name="Huang L."/>
            <person name="Gao W."/>
        </authorList>
    </citation>
    <scope>NUCLEOTIDE SEQUENCE [LARGE SCALE GENOMIC DNA]</scope>
    <source>
        <strain evidence="3">cv. XIE 37</strain>
        <tissue evidence="2">Leaf</tissue>
    </source>
</reference>